<dbReference type="AlphaFoldDB" id="A0A177C7J5"/>
<dbReference type="Gene3D" id="4.10.240.10">
    <property type="entry name" value="Zn(2)-C6 fungal-type DNA-binding domain"/>
    <property type="match status" value="1"/>
</dbReference>
<dbReference type="EMBL" id="KV441555">
    <property type="protein sequence ID" value="OAG03101.1"/>
    <property type="molecule type" value="Genomic_DNA"/>
</dbReference>
<dbReference type="PANTHER" id="PTHR38791:SF5">
    <property type="entry name" value="TRANSCRIPTION FACTOR DBAG-RELATED"/>
    <property type="match status" value="1"/>
</dbReference>
<evidence type="ECO:0000313" key="4">
    <source>
        <dbReference type="Proteomes" id="UP000077069"/>
    </source>
</evidence>
<dbReference type="GeneID" id="28760234"/>
<dbReference type="Proteomes" id="UP000077069">
    <property type="component" value="Unassembled WGS sequence"/>
</dbReference>
<proteinExistence type="predicted"/>
<gene>
    <name evidence="3" type="ORF">CC84DRAFT_1151441</name>
</gene>
<dbReference type="RefSeq" id="XP_018033466.1">
    <property type="nucleotide sequence ID" value="XM_018176748.1"/>
</dbReference>
<evidence type="ECO:0000259" key="2">
    <source>
        <dbReference type="PROSITE" id="PS50048"/>
    </source>
</evidence>
<keyword evidence="4" id="KW-1185">Reference proteome</keyword>
<dbReference type="InterPro" id="IPR021858">
    <property type="entry name" value="Fun_TF"/>
</dbReference>
<dbReference type="Pfam" id="PF11951">
    <property type="entry name" value="Fungal_trans_2"/>
    <property type="match status" value="1"/>
</dbReference>
<dbReference type="OrthoDB" id="5429770at2759"/>
<dbReference type="InterPro" id="IPR001138">
    <property type="entry name" value="Zn2Cys6_DnaBD"/>
</dbReference>
<dbReference type="InterPro" id="IPR036864">
    <property type="entry name" value="Zn2-C6_fun-type_DNA-bd_sf"/>
</dbReference>
<dbReference type="GO" id="GO:0008270">
    <property type="term" value="F:zinc ion binding"/>
    <property type="evidence" value="ECO:0007669"/>
    <property type="project" value="InterPro"/>
</dbReference>
<reference evidence="3 4" key="1">
    <citation type="submission" date="2016-05" db="EMBL/GenBank/DDBJ databases">
        <title>Comparative analysis of secretome profiles of manganese(II)-oxidizing ascomycete fungi.</title>
        <authorList>
            <consortium name="DOE Joint Genome Institute"/>
            <person name="Zeiner C.A."/>
            <person name="Purvine S.O."/>
            <person name="Zink E.M."/>
            <person name="Wu S."/>
            <person name="Pasa-Tolic L."/>
            <person name="Chaput D.L."/>
            <person name="Haridas S."/>
            <person name="Grigoriev I.V."/>
            <person name="Santelli C.M."/>
            <person name="Hansel C.M."/>
        </authorList>
    </citation>
    <scope>NUCLEOTIDE SEQUENCE [LARGE SCALE GENOMIC DNA]</scope>
    <source>
        <strain evidence="3 4">AP3s5-JAC2a</strain>
    </source>
</reference>
<accession>A0A177C7J5</accession>
<dbReference type="PROSITE" id="PS00463">
    <property type="entry name" value="ZN2_CY6_FUNGAL_1"/>
    <property type="match status" value="1"/>
</dbReference>
<sequence length="502" mass="55688">MVFRGRPSKACFACRGRRIKCDKNQLGCGQCSRMEIPCPGYPDPIEQSYRDQSEIVMKKAEANYRKGSRRRIKANTCSSNTSSVTTPLGSEVSLETGLEALCHNPSLHLDTIAVTEFMTTYIPQSPFDYLSKISTHQDPEGLMSINIRAVSLAMAASKLKDLRLLHPARRLYATALSDTNTALIRPGEATRDSTLVSVLLLGLFEALACQVTGASSNWAAHTRGALALLRLRGKDQFRSALGRRLFDQMCGILTFDTMMRKMPLPPDLLELVSIAQQLHWESPRISFVNLVGEISEPPCVLWDINLLPSAKVAKALSLDQRVLQFTRGLPSDYGYQEFHQTTEHTLKSGWDTYGCIIHQYGHHHAARLWNACRVLRIMLNSVIHRALRELPLSHEGKWAQQRAVATIKDAATDICATVPQFLDPAKYDTIGIEASREARVATLIAALSVVKAESLAPQTAKSYAADRLKHLGKQFKVPQAESAANGLGLDVLHSGFHMFYVY</sequence>
<dbReference type="SUPFAM" id="SSF57701">
    <property type="entry name" value="Zn2/Cys6 DNA-binding domain"/>
    <property type="match status" value="1"/>
</dbReference>
<dbReference type="CDD" id="cd00067">
    <property type="entry name" value="GAL4"/>
    <property type="match status" value="1"/>
</dbReference>
<dbReference type="SMART" id="SM00066">
    <property type="entry name" value="GAL4"/>
    <property type="match status" value="1"/>
</dbReference>
<protein>
    <recommendedName>
        <fullName evidence="2">Zn(2)-C6 fungal-type domain-containing protein</fullName>
    </recommendedName>
</protein>
<dbReference type="PROSITE" id="PS50048">
    <property type="entry name" value="ZN2_CY6_FUNGAL_2"/>
    <property type="match status" value="1"/>
</dbReference>
<keyword evidence="1" id="KW-0539">Nucleus</keyword>
<name>A0A177C7J5_9PLEO</name>
<feature type="domain" description="Zn(2)-C6 fungal-type" evidence="2">
    <location>
        <begin position="10"/>
        <end position="38"/>
    </location>
</feature>
<dbReference type="Pfam" id="PF00172">
    <property type="entry name" value="Zn_clus"/>
    <property type="match status" value="1"/>
</dbReference>
<evidence type="ECO:0000313" key="3">
    <source>
        <dbReference type="EMBL" id="OAG03101.1"/>
    </source>
</evidence>
<dbReference type="InParanoid" id="A0A177C7J5"/>
<dbReference type="InterPro" id="IPR053175">
    <property type="entry name" value="DHMBA_Reg_Transcription_Factor"/>
</dbReference>
<dbReference type="STRING" id="1460663.A0A177C7J5"/>
<evidence type="ECO:0000256" key="1">
    <source>
        <dbReference type="ARBA" id="ARBA00023242"/>
    </source>
</evidence>
<organism evidence="3 4">
    <name type="scientific">Paraphaeosphaeria sporulosa</name>
    <dbReference type="NCBI Taxonomy" id="1460663"/>
    <lineage>
        <taxon>Eukaryota</taxon>
        <taxon>Fungi</taxon>
        <taxon>Dikarya</taxon>
        <taxon>Ascomycota</taxon>
        <taxon>Pezizomycotina</taxon>
        <taxon>Dothideomycetes</taxon>
        <taxon>Pleosporomycetidae</taxon>
        <taxon>Pleosporales</taxon>
        <taxon>Massarineae</taxon>
        <taxon>Didymosphaeriaceae</taxon>
        <taxon>Paraphaeosphaeria</taxon>
    </lineage>
</organism>
<dbReference type="PANTHER" id="PTHR38791">
    <property type="entry name" value="ZN(II)2CYS6 TRANSCRIPTION FACTOR (EUROFUNG)-RELATED-RELATED"/>
    <property type="match status" value="1"/>
</dbReference>
<dbReference type="GO" id="GO:0000981">
    <property type="term" value="F:DNA-binding transcription factor activity, RNA polymerase II-specific"/>
    <property type="evidence" value="ECO:0007669"/>
    <property type="project" value="InterPro"/>
</dbReference>